<dbReference type="EMBL" id="JBHSBB010000030">
    <property type="protein sequence ID" value="MFC4035857.1"/>
    <property type="molecule type" value="Genomic_DNA"/>
</dbReference>
<evidence type="ECO:0008006" key="5">
    <source>
        <dbReference type="Google" id="ProtNLM"/>
    </source>
</evidence>
<keyword evidence="2" id="KW-0472">Membrane</keyword>
<evidence type="ECO:0000256" key="2">
    <source>
        <dbReference type="SAM" id="Phobius"/>
    </source>
</evidence>
<keyword evidence="2" id="KW-0812">Transmembrane</keyword>
<dbReference type="RefSeq" id="WP_386436533.1">
    <property type="nucleotide sequence ID" value="NZ_JBHSBB010000030.1"/>
</dbReference>
<feature type="transmembrane region" description="Helical" evidence="2">
    <location>
        <begin position="37"/>
        <end position="57"/>
    </location>
</feature>
<dbReference type="Proteomes" id="UP001595765">
    <property type="component" value="Unassembled WGS sequence"/>
</dbReference>
<keyword evidence="2" id="KW-1133">Transmembrane helix</keyword>
<reference evidence="4" key="1">
    <citation type="journal article" date="2019" name="Int. J. Syst. Evol. Microbiol.">
        <title>The Global Catalogue of Microorganisms (GCM) 10K type strain sequencing project: providing services to taxonomists for standard genome sequencing and annotation.</title>
        <authorList>
            <consortium name="The Broad Institute Genomics Platform"/>
            <consortium name="The Broad Institute Genome Sequencing Center for Infectious Disease"/>
            <person name="Wu L."/>
            <person name="Ma J."/>
        </authorList>
    </citation>
    <scope>NUCLEOTIDE SEQUENCE [LARGE SCALE GENOMIC DNA]</scope>
    <source>
        <strain evidence="4">CGMCC 4.7237</strain>
    </source>
</reference>
<accession>A0ABV8HV10</accession>
<organism evidence="3 4">
    <name type="scientific">Streptomyces polygonati</name>
    <dbReference type="NCBI Taxonomy" id="1617087"/>
    <lineage>
        <taxon>Bacteria</taxon>
        <taxon>Bacillati</taxon>
        <taxon>Actinomycetota</taxon>
        <taxon>Actinomycetes</taxon>
        <taxon>Kitasatosporales</taxon>
        <taxon>Streptomycetaceae</taxon>
        <taxon>Streptomyces</taxon>
    </lineage>
</organism>
<protein>
    <recommendedName>
        <fullName evidence="5">Secreted protein</fullName>
    </recommendedName>
</protein>
<feature type="region of interest" description="Disordered" evidence="1">
    <location>
        <begin position="68"/>
        <end position="88"/>
    </location>
</feature>
<comment type="caution">
    <text evidence="3">The sequence shown here is derived from an EMBL/GenBank/DDBJ whole genome shotgun (WGS) entry which is preliminary data.</text>
</comment>
<proteinExistence type="predicted"/>
<name>A0ABV8HV10_9ACTN</name>
<evidence type="ECO:0000313" key="4">
    <source>
        <dbReference type="Proteomes" id="UP001595765"/>
    </source>
</evidence>
<evidence type="ECO:0000313" key="3">
    <source>
        <dbReference type="EMBL" id="MFC4035857.1"/>
    </source>
</evidence>
<sequence>MGRWVGWAMAGLGASGLLALVLYAARSGETVSVLGAGLLIIGATLAVGGAVGFLFGIPKTFTGRAEETWADGQEPPERDIRPYPRSGGQSRYAANTNLEQVSDWLTKLLIGAGLTQLGALSRYFKRLADTLAPSLGGRDDSAAFAAMMVTEFLLLGFLGGWLATRLLLASALSRADHRALAAFVQAQSLSERGDHREADDLRARAMSELGLPHVEADRYDDMRRLLMRGNSRTTQMQALVDAARASAPDTDLRLADIRDLFTTGGEGHRIYALALLQGAPDPAGFDLALDAIENSRSAFEQYQALVLAELLTPSLPPLDRDRLNHVLTTQLGVDGWLSRSASRRRIAERILAVEE</sequence>
<evidence type="ECO:0000256" key="1">
    <source>
        <dbReference type="SAM" id="MobiDB-lite"/>
    </source>
</evidence>
<feature type="transmembrane region" description="Helical" evidence="2">
    <location>
        <begin position="144"/>
        <end position="168"/>
    </location>
</feature>
<gene>
    <name evidence="3" type="ORF">ACFO3J_30960</name>
</gene>
<keyword evidence="4" id="KW-1185">Reference proteome</keyword>